<keyword evidence="3" id="KW-1185">Reference proteome</keyword>
<accession>A0AAN9MS53</accession>
<feature type="compositionally biased region" description="Polar residues" evidence="1">
    <location>
        <begin position="40"/>
        <end position="50"/>
    </location>
</feature>
<organism evidence="2 3">
    <name type="scientific">Canavalia gladiata</name>
    <name type="common">Sword bean</name>
    <name type="synonym">Dolichos gladiatus</name>
    <dbReference type="NCBI Taxonomy" id="3824"/>
    <lineage>
        <taxon>Eukaryota</taxon>
        <taxon>Viridiplantae</taxon>
        <taxon>Streptophyta</taxon>
        <taxon>Embryophyta</taxon>
        <taxon>Tracheophyta</taxon>
        <taxon>Spermatophyta</taxon>
        <taxon>Magnoliopsida</taxon>
        <taxon>eudicotyledons</taxon>
        <taxon>Gunneridae</taxon>
        <taxon>Pentapetalae</taxon>
        <taxon>rosids</taxon>
        <taxon>fabids</taxon>
        <taxon>Fabales</taxon>
        <taxon>Fabaceae</taxon>
        <taxon>Papilionoideae</taxon>
        <taxon>50 kb inversion clade</taxon>
        <taxon>NPAAA clade</taxon>
        <taxon>indigoferoid/millettioid clade</taxon>
        <taxon>Phaseoleae</taxon>
        <taxon>Canavalia</taxon>
    </lineage>
</organism>
<protein>
    <submittedName>
        <fullName evidence="2">Uncharacterized protein</fullName>
    </submittedName>
</protein>
<dbReference type="Proteomes" id="UP001367508">
    <property type="component" value="Unassembled WGS sequence"/>
</dbReference>
<comment type="caution">
    <text evidence="2">The sequence shown here is derived from an EMBL/GenBank/DDBJ whole genome shotgun (WGS) entry which is preliminary data.</text>
</comment>
<feature type="region of interest" description="Disordered" evidence="1">
    <location>
        <begin position="34"/>
        <end position="71"/>
    </location>
</feature>
<proteinExistence type="predicted"/>
<dbReference type="EMBL" id="JAYMYQ010000001">
    <property type="protein sequence ID" value="KAK7359970.1"/>
    <property type="molecule type" value="Genomic_DNA"/>
</dbReference>
<evidence type="ECO:0000313" key="3">
    <source>
        <dbReference type="Proteomes" id="UP001367508"/>
    </source>
</evidence>
<sequence length="121" mass="13539">MDPFLIHSPHMLITIYHTHRKRPLYPIGLLTQPISRPAPGSQNKISSRSPYRQGAYSKKISLPPISRPRTPLKTKKTLLNFSLSQMLTRLPGQYTLSHKLSHAAPLVGDFSLICQTLTLAG</sequence>
<evidence type="ECO:0000256" key="1">
    <source>
        <dbReference type="SAM" id="MobiDB-lite"/>
    </source>
</evidence>
<name>A0AAN9MS53_CANGL</name>
<gene>
    <name evidence="2" type="ORF">VNO77_01940</name>
</gene>
<reference evidence="2 3" key="1">
    <citation type="submission" date="2024-01" db="EMBL/GenBank/DDBJ databases">
        <title>The genomes of 5 underutilized Papilionoideae crops provide insights into root nodulation and disease resistanc.</title>
        <authorList>
            <person name="Jiang F."/>
        </authorList>
    </citation>
    <scope>NUCLEOTIDE SEQUENCE [LARGE SCALE GENOMIC DNA]</scope>
    <source>
        <strain evidence="2">LVBAO_FW01</strain>
        <tissue evidence="2">Leaves</tissue>
    </source>
</reference>
<evidence type="ECO:0000313" key="2">
    <source>
        <dbReference type="EMBL" id="KAK7359970.1"/>
    </source>
</evidence>
<dbReference type="AlphaFoldDB" id="A0AAN9MS53"/>